<reference evidence="7" key="2">
    <citation type="journal article" date="2021" name="Microbiome">
        <title>Successional dynamics and alternative stable states in a saline activated sludge microbial community over 9 years.</title>
        <authorList>
            <person name="Wang Y."/>
            <person name="Ye J."/>
            <person name="Ju F."/>
            <person name="Liu L."/>
            <person name="Boyd J.A."/>
            <person name="Deng Y."/>
            <person name="Parks D.H."/>
            <person name="Jiang X."/>
            <person name="Yin X."/>
            <person name="Woodcroft B.J."/>
            <person name="Tyson G.W."/>
            <person name="Hugenholtz P."/>
            <person name="Polz M.F."/>
            <person name="Zhang T."/>
        </authorList>
    </citation>
    <scope>NUCLEOTIDE SEQUENCE</scope>
    <source>
        <strain evidence="7">HKST-UBA79</strain>
    </source>
</reference>
<keyword evidence="5 6" id="KW-0694">RNA-binding</keyword>
<dbReference type="GO" id="GO:0019843">
    <property type="term" value="F:rRNA binding"/>
    <property type="evidence" value="ECO:0007669"/>
    <property type="project" value="UniProtKB-UniRule"/>
</dbReference>
<dbReference type="GO" id="GO:0006412">
    <property type="term" value="P:translation"/>
    <property type="evidence" value="ECO:0007669"/>
    <property type="project" value="InterPro"/>
</dbReference>
<dbReference type="InterPro" id="IPR035566">
    <property type="entry name" value="Ribosomal_protein_bL20_C"/>
</dbReference>
<dbReference type="Gene3D" id="1.10.1900.20">
    <property type="entry name" value="Ribosomal protein L20"/>
    <property type="match status" value="1"/>
</dbReference>
<gene>
    <name evidence="5 7" type="primary">rplT</name>
    <name evidence="7" type="ORF">KC980_03435</name>
</gene>
<dbReference type="NCBIfam" id="TIGR01032">
    <property type="entry name" value="rplT_bact"/>
    <property type="match status" value="1"/>
</dbReference>
<dbReference type="CDD" id="cd07026">
    <property type="entry name" value="Ribosomal_L20"/>
    <property type="match status" value="1"/>
</dbReference>
<comment type="function">
    <text evidence="5 6">Binds directly to 23S ribosomal RNA and is necessary for the in vitro assembly process of the 50S ribosomal subunit. It is not involved in the protein synthesizing functions of that subunit.</text>
</comment>
<dbReference type="FunFam" id="1.10.1900.20:FF:000001">
    <property type="entry name" value="50S ribosomal protein L20"/>
    <property type="match status" value="1"/>
</dbReference>
<keyword evidence="2 5" id="KW-0689">Ribosomal protein</keyword>
<keyword evidence="5 6" id="KW-0699">rRNA-binding</keyword>
<reference evidence="7" key="1">
    <citation type="submission" date="2020-04" db="EMBL/GenBank/DDBJ databases">
        <authorList>
            <person name="Zhang T."/>
        </authorList>
    </citation>
    <scope>NUCLEOTIDE SEQUENCE</scope>
    <source>
        <strain evidence="7">HKST-UBA79</strain>
    </source>
</reference>
<dbReference type="SUPFAM" id="SSF74731">
    <property type="entry name" value="Ribosomal protein L20"/>
    <property type="match status" value="1"/>
</dbReference>
<dbReference type="HAMAP" id="MF_00382">
    <property type="entry name" value="Ribosomal_bL20"/>
    <property type="match status" value="1"/>
</dbReference>
<dbReference type="Proteomes" id="UP000740557">
    <property type="component" value="Unassembled WGS sequence"/>
</dbReference>
<evidence type="ECO:0000256" key="3">
    <source>
        <dbReference type="ARBA" id="ARBA00023274"/>
    </source>
</evidence>
<dbReference type="PRINTS" id="PR00062">
    <property type="entry name" value="RIBOSOMALL20"/>
</dbReference>
<evidence type="ECO:0000256" key="2">
    <source>
        <dbReference type="ARBA" id="ARBA00022980"/>
    </source>
</evidence>
<dbReference type="Pfam" id="PF00453">
    <property type="entry name" value="Ribosomal_L20"/>
    <property type="match status" value="1"/>
</dbReference>
<keyword evidence="3 5" id="KW-0687">Ribonucleoprotein</keyword>
<organism evidence="7 8">
    <name type="scientific">candidate division WWE3 bacterium</name>
    <dbReference type="NCBI Taxonomy" id="2053526"/>
    <lineage>
        <taxon>Bacteria</taxon>
        <taxon>Katanobacteria</taxon>
    </lineage>
</organism>
<proteinExistence type="inferred from homology"/>
<accession>A0A955J3L5</accession>
<evidence type="ECO:0000313" key="8">
    <source>
        <dbReference type="Proteomes" id="UP000740557"/>
    </source>
</evidence>
<evidence type="ECO:0000256" key="1">
    <source>
        <dbReference type="ARBA" id="ARBA00007698"/>
    </source>
</evidence>
<comment type="caution">
    <text evidence="7">The sequence shown here is derived from an EMBL/GenBank/DDBJ whole genome shotgun (WGS) entry which is preliminary data.</text>
</comment>
<comment type="similarity">
    <text evidence="1 5 6">Belongs to the bacterial ribosomal protein bL20 family.</text>
</comment>
<protein>
    <recommendedName>
        <fullName evidence="4 5">Large ribosomal subunit protein bL20</fullName>
    </recommendedName>
</protein>
<dbReference type="PANTHER" id="PTHR10986">
    <property type="entry name" value="39S RIBOSOMAL PROTEIN L20"/>
    <property type="match status" value="1"/>
</dbReference>
<name>A0A955J3L5_UNCKA</name>
<dbReference type="AlphaFoldDB" id="A0A955J3L5"/>
<dbReference type="GO" id="GO:0005840">
    <property type="term" value="C:ribosome"/>
    <property type="evidence" value="ECO:0007669"/>
    <property type="project" value="UniProtKB-KW"/>
</dbReference>
<dbReference type="GO" id="GO:1990904">
    <property type="term" value="C:ribonucleoprotein complex"/>
    <property type="evidence" value="ECO:0007669"/>
    <property type="project" value="UniProtKB-KW"/>
</dbReference>
<evidence type="ECO:0000256" key="5">
    <source>
        <dbReference type="HAMAP-Rule" id="MF_00382"/>
    </source>
</evidence>
<dbReference type="InterPro" id="IPR005813">
    <property type="entry name" value="Ribosomal_bL20"/>
</dbReference>
<evidence type="ECO:0000256" key="4">
    <source>
        <dbReference type="ARBA" id="ARBA00035172"/>
    </source>
</evidence>
<evidence type="ECO:0000313" key="7">
    <source>
        <dbReference type="EMBL" id="MCA9308540.1"/>
    </source>
</evidence>
<dbReference type="GO" id="GO:0003735">
    <property type="term" value="F:structural constituent of ribosome"/>
    <property type="evidence" value="ECO:0007669"/>
    <property type="project" value="InterPro"/>
</dbReference>
<sequence>MPRVKGGPRARARHKKIVSLAKGYRGTRSTNIRRAREAVLRAGEHAFKGRKQRKRDFRRLWISRLSAALTGFNINYSRFIKALQDSKIELNRKVLSELAVRDPKAFEKVVEVATKESK</sequence>
<dbReference type="Gene3D" id="6.10.160.10">
    <property type="match status" value="1"/>
</dbReference>
<evidence type="ECO:0000256" key="6">
    <source>
        <dbReference type="RuleBase" id="RU000560"/>
    </source>
</evidence>
<dbReference type="EMBL" id="JAGQNX010000104">
    <property type="protein sequence ID" value="MCA9308540.1"/>
    <property type="molecule type" value="Genomic_DNA"/>
</dbReference>
<dbReference type="GO" id="GO:0000027">
    <property type="term" value="P:ribosomal large subunit assembly"/>
    <property type="evidence" value="ECO:0007669"/>
    <property type="project" value="UniProtKB-UniRule"/>
</dbReference>